<organism evidence="3 4">
    <name type="scientific">Vreelandella olivaria</name>
    <dbReference type="NCBI Taxonomy" id="390919"/>
    <lineage>
        <taxon>Bacteria</taxon>
        <taxon>Pseudomonadati</taxon>
        <taxon>Pseudomonadota</taxon>
        <taxon>Gammaproteobacteria</taxon>
        <taxon>Oceanospirillales</taxon>
        <taxon>Halomonadaceae</taxon>
        <taxon>Vreelandella</taxon>
    </lineage>
</organism>
<dbReference type="Proteomes" id="UP000289555">
    <property type="component" value="Chromosome"/>
</dbReference>
<feature type="domain" description="Acyl-CoA dehydrogenase/oxidase C-terminal" evidence="2">
    <location>
        <begin position="1"/>
        <end position="57"/>
    </location>
</feature>
<keyword evidence="1" id="KW-0285">Flavoprotein</keyword>
<evidence type="ECO:0000259" key="2">
    <source>
        <dbReference type="Pfam" id="PF00441"/>
    </source>
</evidence>
<dbReference type="SUPFAM" id="SSF47203">
    <property type="entry name" value="Acyl-CoA dehydrogenase C-terminal domain-like"/>
    <property type="match status" value="1"/>
</dbReference>
<name>A0ABM7GGB1_9GAMM</name>
<dbReference type="InterPro" id="IPR036250">
    <property type="entry name" value="AcylCo_DH-like_C"/>
</dbReference>
<evidence type="ECO:0000256" key="1">
    <source>
        <dbReference type="ARBA" id="ARBA00022630"/>
    </source>
</evidence>
<dbReference type="Pfam" id="PF00441">
    <property type="entry name" value="Acyl-CoA_dh_1"/>
    <property type="match status" value="1"/>
</dbReference>
<dbReference type="InterPro" id="IPR009075">
    <property type="entry name" value="AcylCo_DH/oxidase_C"/>
</dbReference>
<reference evidence="4" key="1">
    <citation type="journal article" date="2019" name="Microbiol. Resour. Announc.">
        <title>Complete Genome Sequence of Halomonas olivaria, a Moderately Halophilic Bacterium Isolated from Olive Processing Effluents, Obtained by Nanopore Sequencing.</title>
        <authorList>
            <person name="Nagata S."/>
            <person name="Ii K.M."/>
            <person name="Tsukimi T."/>
            <person name="Miura M.C."/>
            <person name="Galipon J."/>
            <person name="Arakawa K."/>
        </authorList>
    </citation>
    <scope>NUCLEOTIDE SEQUENCE [LARGE SCALE GENOMIC DNA]</scope>
    <source>
        <strain evidence="4">TYRC17</strain>
    </source>
</reference>
<sequence>MRRSLNEALFIARHRQAFGSQLIELPLMQRQLSKMMLTAEQGRTMVFHTAECLRRADAGMPSQPSSCAS</sequence>
<evidence type="ECO:0000313" key="3">
    <source>
        <dbReference type="EMBL" id="BBI49611.1"/>
    </source>
</evidence>
<protein>
    <recommendedName>
        <fullName evidence="2">Acyl-CoA dehydrogenase/oxidase C-terminal domain-containing protein</fullName>
    </recommendedName>
</protein>
<evidence type="ECO:0000313" key="4">
    <source>
        <dbReference type="Proteomes" id="UP000289555"/>
    </source>
</evidence>
<accession>A0ABM7GGB1</accession>
<keyword evidence="4" id="KW-1185">Reference proteome</keyword>
<dbReference type="Gene3D" id="1.20.140.10">
    <property type="entry name" value="Butyryl-CoA Dehydrogenase, subunit A, domain 3"/>
    <property type="match status" value="1"/>
</dbReference>
<proteinExistence type="predicted"/>
<dbReference type="EMBL" id="AP019416">
    <property type="protein sequence ID" value="BBI49611.1"/>
    <property type="molecule type" value="Genomic_DNA"/>
</dbReference>
<gene>
    <name evidence="3" type="ORF">HORIV_20320</name>
</gene>